<dbReference type="NCBIfam" id="TIGR04167">
    <property type="entry name" value="rSAM_SeCys"/>
    <property type="match status" value="1"/>
</dbReference>
<dbReference type="CDD" id="cd01335">
    <property type="entry name" value="Radical_SAM"/>
    <property type="match status" value="1"/>
</dbReference>
<evidence type="ECO:0000256" key="5">
    <source>
        <dbReference type="ARBA" id="ARBA00023014"/>
    </source>
</evidence>
<protein>
    <submittedName>
        <fullName evidence="7">Radical SAM/Cys-rich domain protein</fullName>
    </submittedName>
</protein>
<evidence type="ECO:0000256" key="1">
    <source>
        <dbReference type="ARBA" id="ARBA00001966"/>
    </source>
</evidence>
<organism evidence="7 8">
    <name type="scientific">Rhodanobacter denitrificans</name>
    <dbReference type="NCBI Taxonomy" id="666685"/>
    <lineage>
        <taxon>Bacteria</taxon>
        <taxon>Pseudomonadati</taxon>
        <taxon>Pseudomonadota</taxon>
        <taxon>Gammaproteobacteria</taxon>
        <taxon>Lysobacterales</taxon>
        <taxon>Rhodanobacteraceae</taxon>
        <taxon>Rhodanobacter</taxon>
    </lineage>
</organism>
<gene>
    <name evidence="7" type="ORF">DEO45_02520</name>
</gene>
<dbReference type="Pfam" id="PF04055">
    <property type="entry name" value="Radical_SAM"/>
    <property type="match status" value="1"/>
</dbReference>
<evidence type="ECO:0000256" key="3">
    <source>
        <dbReference type="ARBA" id="ARBA00022723"/>
    </source>
</evidence>
<dbReference type="GO" id="GO:0003824">
    <property type="term" value="F:catalytic activity"/>
    <property type="evidence" value="ECO:0007669"/>
    <property type="project" value="InterPro"/>
</dbReference>
<dbReference type="PROSITE" id="PS51918">
    <property type="entry name" value="RADICAL_SAM"/>
    <property type="match status" value="1"/>
</dbReference>
<dbReference type="EMBL" id="QFWQ01000003">
    <property type="protein sequence ID" value="RCS30670.1"/>
    <property type="molecule type" value="Genomic_DNA"/>
</dbReference>
<sequence length="326" mass="35505">MNAVPSFAAPSFARSLREHGLALPRMPTEILQVNVGKLCDLACQHCHVEAGPGRTEIMQAATVERILELLAKAPGVHTVDLTGGAPELNPHFRTLVQGSRALGKTVIDRCNLTVLFRPGQEDTAEFLAEQGVKVVASLPCYSKANVEKQRGRHVFDPSLRALHRLNALGYGRAGSGLELDLVYNPLGATLPPAQATLEATYRHELAEHFGIVFNHLFTITNMPIKRFLHLLEREGRYERYMQTLLDAFNPRAALGVMCRNLLSVSWDGELFDCDFNQALGLPLGGRRRTLWEIDALADVGHGPIAFANHCYGCTAGAGSSCGGSLT</sequence>
<evidence type="ECO:0000259" key="6">
    <source>
        <dbReference type="PROSITE" id="PS51918"/>
    </source>
</evidence>
<dbReference type="Proteomes" id="UP000252387">
    <property type="component" value="Unassembled WGS sequence"/>
</dbReference>
<proteinExistence type="predicted"/>
<evidence type="ECO:0000256" key="2">
    <source>
        <dbReference type="ARBA" id="ARBA00022691"/>
    </source>
</evidence>
<evidence type="ECO:0000313" key="7">
    <source>
        <dbReference type="EMBL" id="RCS30670.1"/>
    </source>
</evidence>
<keyword evidence="2" id="KW-0949">S-adenosyl-L-methionine</keyword>
<name>A0A368KFI7_9GAMM</name>
<dbReference type="SFLD" id="SFLDG01067">
    <property type="entry name" value="SPASM/twitch_domain_containing"/>
    <property type="match status" value="1"/>
</dbReference>
<dbReference type="SUPFAM" id="SSF102114">
    <property type="entry name" value="Radical SAM enzymes"/>
    <property type="match status" value="1"/>
</dbReference>
<dbReference type="Pfam" id="PF12345">
    <property type="entry name" value="DUF3641"/>
    <property type="match status" value="1"/>
</dbReference>
<dbReference type="AlphaFoldDB" id="A0A368KFI7"/>
<dbReference type="OrthoDB" id="9810775at2"/>
<dbReference type="InterPro" id="IPR024521">
    <property type="entry name" value="ArsS-like_C"/>
</dbReference>
<comment type="caution">
    <text evidence="7">The sequence shown here is derived from an EMBL/GenBank/DDBJ whole genome shotgun (WGS) entry which is preliminary data.</text>
</comment>
<keyword evidence="4" id="KW-0408">Iron</keyword>
<feature type="domain" description="Radical SAM core" evidence="6">
    <location>
        <begin position="23"/>
        <end position="251"/>
    </location>
</feature>
<dbReference type="PANTHER" id="PTHR43728">
    <property type="entry name" value="SLR0304 PROTEIN"/>
    <property type="match status" value="1"/>
</dbReference>
<dbReference type="InterPro" id="IPR058240">
    <property type="entry name" value="rSAM_sf"/>
</dbReference>
<keyword evidence="3" id="KW-0479">Metal-binding</keyword>
<evidence type="ECO:0000256" key="4">
    <source>
        <dbReference type="ARBA" id="ARBA00023004"/>
    </source>
</evidence>
<comment type="cofactor">
    <cofactor evidence="1">
        <name>[4Fe-4S] cluster</name>
        <dbReference type="ChEBI" id="CHEBI:49883"/>
    </cofactor>
</comment>
<dbReference type="SFLD" id="SFLDS00029">
    <property type="entry name" value="Radical_SAM"/>
    <property type="match status" value="1"/>
</dbReference>
<dbReference type="InterPro" id="IPR026351">
    <property type="entry name" value="rSAM_ArsS-like"/>
</dbReference>
<dbReference type="InterPro" id="IPR007197">
    <property type="entry name" value="rSAM"/>
</dbReference>
<dbReference type="RefSeq" id="WP_114340750.1">
    <property type="nucleotide sequence ID" value="NZ_QFWQ01000003.1"/>
</dbReference>
<keyword evidence="5" id="KW-0411">Iron-sulfur</keyword>
<dbReference type="GO" id="GO:0051536">
    <property type="term" value="F:iron-sulfur cluster binding"/>
    <property type="evidence" value="ECO:0007669"/>
    <property type="project" value="UniProtKB-KW"/>
</dbReference>
<dbReference type="Gene3D" id="3.20.20.70">
    <property type="entry name" value="Aldolase class I"/>
    <property type="match status" value="1"/>
</dbReference>
<keyword evidence="8" id="KW-1185">Reference proteome</keyword>
<reference evidence="7 8" key="1">
    <citation type="submission" date="2018-05" db="EMBL/GenBank/DDBJ databases">
        <title>Draft genome sequence of Rhodanobacter denitrificans Yn1 isolated from gold copper mine.</title>
        <authorList>
            <person name="Yang N."/>
            <person name="Mazhar H.S."/>
            <person name="Rensing C."/>
        </authorList>
    </citation>
    <scope>NUCLEOTIDE SEQUENCE [LARGE SCALE GENOMIC DNA]</scope>
    <source>
        <strain evidence="7 8">Yn1</strain>
    </source>
</reference>
<dbReference type="PANTHER" id="PTHR43728:SF1">
    <property type="entry name" value="FE-S OXIDOREDUCTASE"/>
    <property type="match status" value="1"/>
</dbReference>
<evidence type="ECO:0000313" key="8">
    <source>
        <dbReference type="Proteomes" id="UP000252387"/>
    </source>
</evidence>
<dbReference type="GO" id="GO:0046872">
    <property type="term" value="F:metal ion binding"/>
    <property type="evidence" value="ECO:0007669"/>
    <property type="project" value="UniProtKB-KW"/>
</dbReference>
<accession>A0A368KFI7</accession>
<dbReference type="InterPro" id="IPR013785">
    <property type="entry name" value="Aldolase_TIM"/>
</dbReference>